<dbReference type="InterPro" id="IPR003822">
    <property type="entry name" value="PAH"/>
</dbReference>
<dbReference type="InterPro" id="IPR056632">
    <property type="entry name" value="DUF7730"/>
</dbReference>
<sequence>MESNALQFYQPGLLFETQESTDRFPDESQTYKRFIEIIKNFHEDVEMPREILEATVGEILKGHDDLIQEYQRICILFDERDDFELARKIVEEEEKEALRIIASAKRQAAHIRAYKTQRKSTLLRLPREIRDTIWKDVVQGNIVHISRVEDENASSSSSISFKYHSCVATTGLKSSACPAGEGDHALCARTSRSDFPSHRLVCKQMNLELPEARATFFAKNALHFDNLEDAQEFVFGLKERDRAAITHIRLPVPYSLAMKDCDEGMEFRAWEAIMNYFSCPWVRSTLHLYDNTSRFWKRPWCFKYSACYYRENRDRMYKKWQVSFGDSSWDIDIASLRYKAEPRIDIGMSYPEVGDTFFRPRPRNHIPFSTRFDNPAPWIRSLLQFRQYSGLNFHFWASNPISKENGILRVPRHEAFIAALQEEVSRSEIGPWKIVQFRRKHFGNPDVASLRNLLFKPYNPITPNPPPTINTPQITHAPPLLILSAPPSLIVLGVLVPVAVPVAVFELLVLDTVDVAVLLLTPVTPNNDDKLPVTLPLPLLTVPFPPLSLPEEAVEVLHTVVVPVGVGIGVTVSVVLVTHSPVSIPVCDVICGTGVGIPDNIDGKVEAETEAEAGKETISGFIVPQFCSSVS</sequence>
<dbReference type="GO" id="GO:0005634">
    <property type="term" value="C:nucleus"/>
    <property type="evidence" value="ECO:0007669"/>
    <property type="project" value="UniProtKB-SubCell"/>
</dbReference>
<dbReference type="InterPro" id="IPR036600">
    <property type="entry name" value="PAH_sf"/>
</dbReference>
<dbReference type="PANTHER" id="PTHR38790">
    <property type="entry name" value="2EXR DOMAIN-CONTAINING PROTEIN-RELATED"/>
    <property type="match status" value="1"/>
</dbReference>
<evidence type="ECO:0000313" key="4">
    <source>
        <dbReference type="EMBL" id="TGO86247.1"/>
    </source>
</evidence>
<dbReference type="AlphaFoldDB" id="A0A4Z1KJL2"/>
<evidence type="ECO:0000259" key="3">
    <source>
        <dbReference type="Pfam" id="PF24864"/>
    </source>
</evidence>
<keyword evidence="2" id="KW-0539">Nucleus</keyword>
<dbReference type="Gene3D" id="1.20.1160.11">
    <property type="entry name" value="Paired amphipathic helix"/>
    <property type="match status" value="1"/>
</dbReference>
<dbReference type="Pfam" id="PF02671">
    <property type="entry name" value="PAH"/>
    <property type="match status" value="1"/>
</dbReference>
<evidence type="ECO:0000313" key="5">
    <source>
        <dbReference type="Proteomes" id="UP000297280"/>
    </source>
</evidence>
<gene>
    <name evidence="4" type="ORF">BPOR_0320g00010</name>
</gene>
<evidence type="ECO:0000256" key="2">
    <source>
        <dbReference type="ARBA" id="ARBA00023242"/>
    </source>
</evidence>
<dbReference type="Proteomes" id="UP000297280">
    <property type="component" value="Unassembled WGS sequence"/>
</dbReference>
<evidence type="ECO:0000256" key="1">
    <source>
        <dbReference type="ARBA" id="ARBA00004123"/>
    </source>
</evidence>
<keyword evidence="5" id="KW-1185">Reference proteome</keyword>
<organism evidence="4 5">
    <name type="scientific">Botrytis porri</name>
    <dbReference type="NCBI Taxonomy" id="87229"/>
    <lineage>
        <taxon>Eukaryota</taxon>
        <taxon>Fungi</taxon>
        <taxon>Dikarya</taxon>
        <taxon>Ascomycota</taxon>
        <taxon>Pezizomycotina</taxon>
        <taxon>Leotiomycetes</taxon>
        <taxon>Helotiales</taxon>
        <taxon>Sclerotiniaceae</taxon>
        <taxon>Botrytis</taxon>
    </lineage>
</organism>
<dbReference type="EMBL" id="PQXO01000319">
    <property type="protein sequence ID" value="TGO86247.1"/>
    <property type="molecule type" value="Genomic_DNA"/>
</dbReference>
<proteinExistence type="predicted"/>
<dbReference type="SUPFAM" id="SSF47762">
    <property type="entry name" value="PAH2 domain"/>
    <property type="match status" value="1"/>
</dbReference>
<comment type="caution">
    <text evidence="4">The sequence shown here is derived from an EMBL/GenBank/DDBJ whole genome shotgun (WGS) entry which is preliminary data.</text>
</comment>
<dbReference type="GO" id="GO:0006355">
    <property type="term" value="P:regulation of DNA-templated transcription"/>
    <property type="evidence" value="ECO:0007669"/>
    <property type="project" value="InterPro"/>
</dbReference>
<name>A0A4Z1KJL2_9HELO</name>
<dbReference type="Pfam" id="PF24864">
    <property type="entry name" value="DUF7730"/>
    <property type="match status" value="1"/>
</dbReference>
<reference evidence="4 5" key="1">
    <citation type="submission" date="2017-12" db="EMBL/GenBank/DDBJ databases">
        <title>Comparative genomics of Botrytis spp.</title>
        <authorList>
            <person name="Valero-Jimenez C.A."/>
            <person name="Tapia P."/>
            <person name="Veloso J."/>
            <person name="Silva-Moreno E."/>
            <person name="Staats M."/>
            <person name="Valdes J.H."/>
            <person name="Van Kan J.A.L."/>
        </authorList>
    </citation>
    <scope>NUCLEOTIDE SEQUENCE [LARGE SCALE GENOMIC DNA]</scope>
    <source>
        <strain evidence="4 5">MUCL3349</strain>
    </source>
</reference>
<accession>A0A4Z1KJL2</accession>
<feature type="domain" description="DUF7730" evidence="3">
    <location>
        <begin position="116"/>
        <end position="250"/>
    </location>
</feature>
<comment type="subcellular location">
    <subcellularLocation>
        <location evidence="1">Nucleus</location>
    </subcellularLocation>
</comment>
<dbReference type="PANTHER" id="PTHR38790:SF8">
    <property type="entry name" value="F-BOX DOMAIN-CONTAINING PROTEIN"/>
    <property type="match status" value="1"/>
</dbReference>
<protein>
    <recommendedName>
        <fullName evidence="3">DUF7730 domain-containing protein</fullName>
    </recommendedName>
</protein>